<keyword evidence="3" id="KW-1185">Reference proteome</keyword>
<comment type="caution">
    <text evidence="2">The sequence shown here is derived from an EMBL/GenBank/DDBJ whole genome shotgun (WGS) entry which is preliminary data.</text>
</comment>
<evidence type="ECO:0000313" key="2">
    <source>
        <dbReference type="EMBL" id="MCL3993087.1"/>
    </source>
</evidence>
<organism evidence="2 3">
    <name type="scientific">Streptomyces lavenduligriseus</name>
    <dbReference type="NCBI Taxonomy" id="67315"/>
    <lineage>
        <taxon>Bacteria</taxon>
        <taxon>Bacillati</taxon>
        <taxon>Actinomycetota</taxon>
        <taxon>Actinomycetes</taxon>
        <taxon>Kitasatosporales</taxon>
        <taxon>Streptomycetaceae</taxon>
        <taxon>Streptomyces</taxon>
    </lineage>
</organism>
<proteinExistence type="predicted"/>
<reference evidence="2 3" key="1">
    <citation type="submission" date="2022-05" db="EMBL/GenBank/DDBJ databases">
        <title>Genome Resource of Streptomyces lavenduligriseus GA1-1, a Strain with Broad-Spectrum Antifungal Activity against Phytopathogenic Fungi.</title>
        <authorList>
            <person name="Qi D."/>
        </authorList>
    </citation>
    <scope>NUCLEOTIDE SEQUENCE [LARGE SCALE GENOMIC DNA]</scope>
    <source>
        <strain evidence="2 3">GA1-1</strain>
    </source>
</reference>
<dbReference type="Proteomes" id="UP001202052">
    <property type="component" value="Unassembled WGS sequence"/>
</dbReference>
<feature type="region of interest" description="Disordered" evidence="1">
    <location>
        <begin position="1"/>
        <end position="22"/>
    </location>
</feature>
<protein>
    <submittedName>
        <fullName evidence="2">Uncharacterized protein</fullName>
    </submittedName>
</protein>
<accession>A0ABT0NNQ8</accession>
<feature type="compositionally biased region" description="Low complexity" evidence="1">
    <location>
        <begin position="1"/>
        <end position="18"/>
    </location>
</feature>
<name>A0ABT0NNQ8_9ACTN</name>
<evidence type="ECO:0000256" key="1">
    <source>
        <dbReference type="SAM" id="MobiDB-lite"/>
    </source>
</evidence>
<evidence type="ECO:0000313" key="3">
    <source>
        <dbReference type="Proteomes" id="UP001202052"/>
    </source>
</evidence>
<gene>
    <name evidence="2" type="ORF">M4438_06055</name>
</gene>
<sequence length="211" mass="21907">MIRRSPIARADASAARPGAVRDAEPEAAWATVCFRPPGTGAPPREAGFRGGPACVVWRTRAAHGPALVRFDALPVTERGCAYRHPSPCLHPPGRLPCDTHLWADADGPEALRAHADVLVSRVPRAVTEARRRVRVLLAEHPGCLAAVVPGFGAGCVVGVRRAAGDPWCARLERGGPRAPASPQAVASVLHAWVAAGGAPGALRAVVPAFPG</sequence>
<dbReference type="EMBL" id="JAMCCK010000009">
    <property type="protein sequence ID" value="MCL3993087.1"/>
    <property type="molecule type" value="Genomic_DNA"/>
</dbReference>
<dbReference type="RefSeq" id="WP_249457691.1">
    <property type="nucleotide sequence ID" value="NZ_JAMCCK010000009.1"/>
</dbReference>